<dbReference type="Proteomes" id="UP000019478">
    <property type="component" value="Unassembled WGS sequence"/>
</dbReference>
<keyword evidence="1" id="KW-0560">Oxidoreductase</keyword>
<name>W9XGC0_9EURO</name>
<dbReference type="HOGENOM" id="CLU_007383_9_2_1"/>
<dbReference type="GeneID" id="19171931"/>
<organism evidence="4 5">
    <name type="scientific">Capronia epimyces CBS 606.96</name>
    <dbReference type="NCBI Taxonomy" id="1182542"/>
    <lineage>
        <taxon>Eukaryota</taxon>
        <taxon>Fungi</taxon>
        <taxon>Dikarya</taxon>
        <taxon>Ascomycota</taxon>
        <taxon>Pezizomycotina</taxon>
        <taxon>Eurotiomycetes</taxon>
        <taxon>Chaetothyriomycetidae</taxon>
        <taxon>Chaetothyriales</taxon>
        <taxon>Herpotrichiellaceae</taxon>
        <taxon>Capronia</taxon>
    </lineage>
</organism>
<dbReference type="eggNOG" id="KOG1502">
    <property type="taxonomic scope" value="Eukaryota"/>
</dbReference>
<dbReference type="PANTHER" id="PTHR10366">
    <property type="entry name" value="NAD DEPENDENT EPIMERASE/DEHYDRATASE"/>
    <property type="match status" value="1"/>
</dbReference>
<dbReference type="SUPFAM" id="SSF51735">
    <property type="entry name" value="NAD(P)-binding Rossmann-fold domains"/>
    <property type="match status" value="1"/>
</dbReference>
<dbReference type="Pfam" id="PF01370">
    <property type="entry name" value="Epimerase"/>
    <property type="match status" value="1"/>
</dbReference>
<dbReference type="GO" id="GO:0016616">
    <property type="term" value="F:oxidoreductase activity, acting on the CH-OH group of donors, NAD or NADP as acceptor"/>
    <property type="evidence" value="ECO:0007669"/>
    <property type="project" value="TreeGrafter"/>
</dbReference>
<reference evidence="4 5" key="1">
    <citation type="submission" date="2013-03" db="EMBL/GenBank/DDBJ databases">
        <title>The Genome Sequence of Capronia epimyces CBS 606.96.</title>
        <authorList>
            <consortium name="The Broad Institute Genomics Platform"/>
            <person name="Cuomo C."/>
            <person name="de Hoog S."/>
            <person name="Gorbushina A."/>
            <person name="Walker B."/>
            <person name="Young S.K."/>
            <person name="Zeng Q."/>
            <person name="Gargeya S."/>
            <person name="Fitzgerald M."/>
            <person name="Haas B."/>
            <person name="Abouelleil A."/>
            <person name="Allen A.W."/>
            <person name="Alvarado L."/>
            <person name="Arachchi H.M."/>
            <person name="Berlin A.M."/>
            <person name="Chapman S.B."/>
            <person name="Gainer-Dewar J."/>
            <person name="Goldberg J."/>
            <person name="Griggs A."/>
            <person name="Gujja S."/>
            <person name="Hansen M."/>
            <person name="Howarth C."/>
            <person name="Imamovic A."/>
            <person name="Ireland A."/>
            <person name="Larimer J."/>
            <person name="McCowan C."/>
            <person name="Murphy C."/>
            <person name="Pearson M."/>
            <person name="Poon T.W."/>
            <person name="Priest M."/>
            <person name="Roberts A."/>
            <person name="Saif S."/>
            <person name="Shea T."/>
            <person name="Sisk P."/>
            <person name="Sykes S."/>
            <person name="Wortman J."/>
            <person name="Nusbaum C."/>
            <person name="Birren B."/>
        </authorList>
    </citation>
    <scope>NUCLEOTIDE SEQUENCE [LARGE SCALE GENOMIC DNA]</scope>
    <source>
        <strain evidence="4 5">CBS 606.96</strain>
    </source>
</reference>
<proteinExistence type="inferred from homology"/>
<comment type="caution">
    <text evidence="4">The sequence shown here is derived from an EMBL/GenBank/DDBJ whole genome shotgun (WGS) entry which is preliminary data.</text>
</comment>
<evidence type="ECO:0000313" key="5">
    <source>
        <dbReference type="Proteomes" id="UP000019478"/>
    </source>
</evidence>
<dbReference type="PANTHER" id="PTHR10366:SF562">
    <property type="entry name" value="ALDEHYDE REDUCTASE II (AFU_ORTHOLOGUE AFUA_1G11360)"/>
    <property type="match status" value="1"/>
</dbReference>
<protein>
    <recommendedName>
        <fullName evidence="3">NAD-dependent epimerase/dehydratase domain-containing protein</fullName>
    </recommendedName>
</protein>
<evidence type="ECO:0000256" key="1">
    <source>
        <dbReference type="ARBA" id="ARBA00023002"/>
    </source>
</evidence>
<dbReference type="InterPro" id="IPR050425">
    <property type="entry name" value="NAD(P)_dehydrat-like"/>
</dbReference>
<evidence type="ECO:0000259" key="3">
    <source>
        <dbReference type="Pfam" id="PF01370"/>
    </source>
</evidence>
<dbReference type="OrthoDB" id="2735536at2759"/>
<dbReference type="RefSeq" id="XP_007736131.1">
    <property type="nucleotide sequence ID" value="XM_007737941.1"/>
</dbReference>
<dbReference type="InterPro" id="IPR001509">
    <property type="entry name" value="Epimerase_deHydtase"/>
</dbReference>
<dbReference type="Gene3D" id="3.40.50.720">
    <property type="entry name" value="NAD(P)-binding Rossmann-like Domain"/>
    <property type="match status" value="1"/>
</dbReference>
<evidence type="ECO:0000313" key="4">
    <source>
        <dbReference type="EMBL" id="EXJ79557.1"/>
    </source>
</evidence>
<sequence length="341" mass="37028">MPPTEPRIPKGDTVLVTGANGYIASHVVDVLLDQGYKVRGTVRAPKPWLNRHFDAKYGAGKFETAILSDLEDEAGFDHAVKGVSGVIHVASDVSFNSDPDLVIPKVVAGTVNVLKAAAKEPRVKSVVLTSSSNAVVTQGVSKNGLVIDQSTWNDTVVQAAYSKDTPAQIQPLVVYAASKTEGERAFWKWVADNKPRFTTNSVLPDLTLGKILLPEIPGSTMSWAASLLKGQATVIDSVPPQWFVDVRDAARLHVVALLDPQVKSERLFAFSHEFNWTDVIGIFKKLRPENTQIPQAPENEGRDLTDVHDGSQRAEHLLQSFFGVTGWTSLEDSLRAGIEGS</sequence>
<dbReference type="AlphaFoldDB" id="W9XGC0"/>
<comment type="similarity">
    <text evidence="2">Belongs to the NAD(P)-dependent epimerase/dehydratase family. Dihydroflavonol-4-reductase subfamily.</text>
</comment>
<accession>W9XGC0</accession>
<dbReference type="STRING" id="1182542.W9XGC0"/>
<dbReference type="EMBL" id="AMGY01000007">
    <property type="protein sequence ID" value="EXJ79557.1"/>
    <property type="molecule type" value="Genomic_DNA"/>
</dbReference>
<evidence type="ECO:0000256" key="2">
    <source>
        <dbReference type="ARBA" id="ARBA00023445"/>
    </source>
</evidence>
<feature type="domain" description="NAD-dependent epimerase/dehydratase" evidence="3">
    <location>
        <begin position="14"/>
        <end position="261"/>
    </location>
</feature>
<gene>
    <name evidence="4" type="ORF">A1O3_07836</name>
</gene>
<dbReference type="InterPro" id="IPR036291">
    <property type="entry name" value="NAD(P)-bd_dom_sf"/>
</dbReference>
<keyword evidence="5" id="KW-1185">Reference proteome</keyword>